<dbReference type="OrthoDB" id="416834at2759"/>
<keyword evidence="10" id="KW-1185">Reference proteome</keyword>
<evidence type="ECO:0000313" key="9">
    <source>
        <dbReference type="EMBL" id="CAG4938173.1"/>
    </source>
</evidence>
<dbReference type="GO" id="GO:0005789">
    <property type="term" value="C:endoplasmic reticulum membrane"/>
    <property type="evidence" value="ECO:0007669"/>
    <property type="project" value="UniProtKB-SubCell"/>
</dbReference>
<feature type="transmembrane region" description="Helical" evidence="8">
    <location>
        <begin position="352"/>
        <end position="374"/>
    </location>
</feature>
<evidence type="ECO:0000256" key="5">
    <source>
        <dbReference type="ARBA" id="ARBA00022824"/>
    </source>
</evidence>
<reference evidence="9" key="1">
    <citation type="submission" date="2021-04" db="EMBL/GenBank/DDBJ databases">
        <authorList>
            <person name="Tunstrom K."/>
        </authorList>
    </citation>
    <scope>NUCLEOTIDE SEQUENCE</scope>
</reference>
<dbReference type="GO" id="GO:0000026">
    <property type="term" value="F:alpha-1,2-mannosyltransferase activity"/>
    <property type="evidence" value="ECO:0007669"/>
    <property type="project" value="TreeGrafter"/>
</dbReference>
<dbReference type="PANTHER" id="PTHR22760:SF4">
    <property type="entry name" value="GPI MANNOSYLTRANSFERASE 3"/>
    <property type="match status" value="1"/>
</dbReference>
<dbReference type="InterPro" id="IPR005599">
    <property type="entry name" value="GPI_mannosylTrfase"/>
</dbReference>
<keyword evidence="4 8" id="KW-0812">Transmembrane</keyword>
<feature type="transmembrane region" description="Helical" evidence="8">
    <location>
        <begin position="126"/>
        <end position="146"/>
    </location>
</feature>
<organism evidence="9 10">
    <name type="scientific">Parnassius apollo</name>
    <name type="common">Apollo butterfly</name>
    <name type="synonym">Papilio apollo</name>
    <dbReference type="NCBI Taxonomy" id="110799"/>
    <lineage>
        <taxon>Eukaryota</taxon>
        <taxon>Metazoa</taxon>
        <taxon>Ecdysozoa</taxon>
        <taxon>Arthropoda</taxon>
        <taxon>Hexapoda</taxon>
        <taxon>Insecta</taxon>
        <taxon>Pterygota</taxon>
        <taxon>Neoptera</taxon>
        <taxon>Endopterygota</taxon>
        <taxon>Lepidoptera</taxon>
        <taxon>Glossata</taxon>
        <taxon>Ditrysia</taxon>
        <taxon>Papilionoidea</taxon>
        <taxon>Papilionidae</taxon>
        <taxon>Parnassiinae</taxon>
        <taxon>Parnassini</taxon>
        <taxon>Parnassius</taxon>
        <taxon>Parnassius</taxon>
    </lineage>
</organism>
<dbReference type="GO" id="GO:0006506">
    <property type="term" value="P:GPI anchor biosynthetic process"/>
    <property type="evidence" value="ECO:0007669"/>
    <property type="project" value="TreeGrafter"/>
</dbReference>
<dbReference type="PANTHER" id="PTHR22760">
    <property type="entry name" value="GLYCOSYLTRANSFERASE"/>
    <property type="match status" value="1"/>
</dbReference>
<dbReference type="EMBL" id="CAJQZP010000088">
    <property type="protein sequence ID" value="CAG4938173.1"/>
    <property type="molecule type" value="Genomic_DNA"/>
</dbReference>
<gene>
    <name evidence="9" type="ORF">PAPOLLO_LOCUS1597</name>
</gene>
<feature type="transmembrane region" description="Helical" evidence="8">
    <location>
        <begin position="214"/>
        <end position="238"/>
    </location>
</feature>
<feature type="transmembrane region" description="Helical" evidence="8">
    <location>
        <begin position="21"/>
        <end position="41"/>
    </location>
</feature>
<dbReference type="AlphaFoldDB" id="A0A8S3W370"/>
<evidence type="ECO:0000313" key="10">
    <source>
        <dbReference type="Proteomes" id="UP000691718"/>
    </source>
</evidence>
<protein>
    <recommendedName>
        <fullName evidence="8">Mannosyltransferase</fullName>
        <ecNumber evidence="8">2.4.1.-</ecNumber>
    </recommendedName>
</protein>
<name>A0A8S3W370_PARAO</name>
<comment type="caution">
    <text evidence="9">The sequence shown here is derived from an EMBL/GenBank/DDBJ whole genome shotgun (WGS) entry which is preliminary data.</text>
</comment>
<evidence type="ECO:0000256" key="7">
    <source>
        <dbReference type="ARBA" id="ARBA00023136"/>
    </source>
</evidence>
<evidence type="ECO:0000256" key="8">
    <source>
        <dbReference type="RuleBase" id="RU363075"/>
    </source>
</evidence>
<dbReference type="EC" id="2.4.1.-" evidence="8"/>
<evidence type="ECO:0000256" key="6">
    <source>
        <dbReference type="ARBA" id="ARBA00022989"/>
    </source>
</evidence>
<evidence type="ECO:0000256" key="1">
    <source>
        <dbReference type="ARBA" id="ARBA00004477"/>
    </source>
</evidence>
<feature type="transmembrane region" description="Helical" evidence="8">
    <location>
        <begin position="266"/>
        <end position="290"/>
    </location>
</feature>
<accession>A0A8S3W370</accession>
<keyword evidence="3" id="KW-0808">Transferase</keyword>
<comment type="similarity">
    <text evidence="8">Belongs to the glycosyltransferase 22 family.</text>
</comment>
<dbReference type="Proteomes" id="UP000691718">
    <property type="component" value="Unassembled WGS sequence"/>
</dbReference>
<feature type="transmembrane region" description="Helical" evidence="8">
    <location>
        <begin position="302"/>
        <end position="320"/>
    </location>
</feature>
<sequence length="517" mass="59419">MLTPNRNAGKMALVRDLRPLQVVYIIFFVRILSVFLVQTWYVPDEYWQSLEVAHKQVFGYGALTWEWRKGIRSYLYPSIFAALYSVLKITGLDYPEAVVLLPRLFQAAVSTAADYSFYKWTGGRKWALFLILTPSFWFYTSGRTLLQTMETAFVAIALSVFPFKDGKLGYYEKESNKWVWLACVSTFLRPTSAPIWLVLAVYNIITTNQDKIKLLTHTYIPIGLLVGGALVALDSYFYGKLIITPWEFFKFNVLQDVASFYGTHPWYWYITSGLPVVLGVNIIPILWAIYTILSRRKENKTGLLLLAAVILHVAVHSYIQHKEFRFVLPLLPIFMYLAQAVIVPWSRKAEKWQLYLVTGTLLLGNAVPSAYFGLIHQSGTVKVMPLLREAVSNNSNGSSILFMMPCHSTPLYSHLHMNVTTRYLNCDPPAVPGETYEAEAFYNNPLRWWRNEYSTRQTPTLIVMFDVLKGRVESLLQGYNLIHELPHTQLPKDEVGGKVLVYQKMYTQVKQQVYETV</sequence>
<feature type="transmembrane region" description="Helical" evidence="8">
    <location>
        <begin position="178"/>
        <end position="202"/>
    </location>
</feature>
<dbReference type="Pfam" id="PF03901">
    <property type="entry name" value="Glyco_transf_22"/>
    <property type="match status" value="1"/>
</dbReference>
<evidence type="ECO:0000256" key="3">
    <source>
        <dbReference type="ARBA" id="ARBA00022679"/>
    </source>
</evidence>
<evidence type="ECO:0000256" key="4">
    <source>
        <dbReference type="ARBA" id="ARBA00022692"/>
    </source>
</evidence>
<proteinExistence type="inferred from homology"/>
<comment type="subcellular location">
    <subcellularLocation>
        <location evidence="1 8">Endoplasmic reticulum membrane</location>
        <topology evidence="1 8">Multi-pass membrane protein</topology>
    </subcellularLocation>
</comment>
<evidence type="ECO:0000256" key="2">
    <source>
        <dbReference type="ARBA" id="ARBA00022676"/>
    </source>
</evidence>
<keyword evidence="7 8" id="KW-0472">Membrane</keyword>
<keyword evidence="5 8" id="KW-0256">Endoplasmic reticulum</keyword>
<keyword evidence="6 8" id="KW-1133">Transmembrane helix</keyword>
<keyword evidence="2 8" id="KW-0328">Glycosyltransferase</keyword>
<feature type="transmembrane region" description="Helical" evidence="8">
    <location>
        <begin position="326"/>
        <end position="345"/>
    </location>
</feature>